<comment type="caution">
    <text evidence="2">The sequence shown here is derived from an EMBL/GenBank/DDBJ whole genome shotgun (WGS) entry which is preliminary data.</text>
</comment>
<sequence>MKKSKRWIAMGLSILLTASMAGCAKTNTDSVSSKQAAKTGGDVKTLTVLMYTDWYKAGWQALEQYINDNSAELGFKLEISKIQGGSQGDQVLQTKFATNDLPDLIQVYKPQWVKSYANGLDKLVDLTGLKCVSEYDQAALNGTFVYDGKLYAVPIDSVVLSGIFYNKKAFEKAGAEIPKTWDEFLAVCEKLKKAGITPVYYSAKDAWSVQPPAISGILNDAAKRGTDTFGLMEQINTNKLKFADCENFVASIQRTKDLIDLGYVNETYLSDTVDNAHQALANGECGMYINGTWCADNINKKFADKIDDIGAFAIPTPTGDNYINMFTPYSLALTTNCKDQELGKKALNFIASKQAQQIYADAQPGVYLNKNVTSEIPKATADLKKIMDSGKSMTDWEEINQYSYGNLSEPLLNYYTGTLKEAKDVAKALDAETERNAKAQGDANWK</sequence>
<gene>
    <name evidence="2" type="ORF">BXY41_112110</name>
</gene>
<proteinExistence type="predicted"/>
<dbReference type="InterPro" id="IPR006059">
    <property type="entry name" value="SBP"/>
</dbReference>
<dbReference type="AlphaFoldDB" id="A0A2S6HN62"/>
<reference evidence="2 3" key="1">
    <citation type="submission" date="2018-02" db="EMBL/GenBank/DDBJ databases">
        <title>Genomic Encyclopedia of Archaeal and Bacterial Type Strains, Phase II (KMG-II): from individual species to whole genera.</title>
        <authorList>
            <person name="Goeker M."/>
        </authorList>
    </citation>
    <scope>NUCLEOTIDE SEQUENCE [LARGE SCALE GENOMIC DNA]</scope>
    <source>
        <strain evidence="2 3">DSM 3808</strain>
    </source>
</reference>
<name>A0A2S6HN62_9FIRM</name>
<dbReference type="InterPro" id="IPR050490">
    <property type="entry name" value="Bact_solute-bd_prot1"/>
</dbReference>
<dbReference type="SUPFAM" id="SSF53850">
    <property type="entry name" value="Periplasmic binding protein-like II"/>
    <property type="match status" value="1"/>
</dbReference>
<organism evidence="2 3">
    <name type="scientific">Lacrimispora xylanisolvens</name>
    <dbReference type="NCBI Taxonomy" id="384636"/>
    <lineage>
        <taxon>Bacteria</taxon>
        <taxon>Bacillati</taxon>
        <taxon>Bacillota</taxon>
        <taxon>Clostridia</taxon>
        <taxon>Lachnospirales</taxon>
        <taxon>Lachnospiraceae</taxon>
        <taxon>Lacrimispora</taxon>
    </lineage>
</organism>
<dbReference type="EMBL" id="PTJA01000012">
    <property type="protein sequence ID" value="PPK78951.1"/>
    <property type="molecule type" value="Genomic_DNA"/>
</dbReference>
<dbReference type="RefSeq" id="WP_170072479.1">
    <property type="nucleotide sequence ID" value="NZ_PTJA01000012.1"/>
</dbReference>
<dbReference type="Pfam" id="PF01547">
    <property type="entry name" value="SBP_bac_1"/>
    <property type="match status" value="1"/>
</dbReference>
<keyword evidence="3" id="KW-1185">Reference proteome</keyword>
<keyword evidence="1" id="KW-0732">Signal</keyword>
<dbReference type="PROSITE" id="PS51257">
    <property type="entry name" value="PROKAR_LIPOPROTEIN"/>
    <property type="match status" value="1"/>
</dbReference>
<evidence type="ECO:0000313" key="3">
    <source>
        <dbReference type="Proteomes" id="UP000237749"/>
    </source>
</evidence>
<accession>A0A2S6HN62</accession>
<evidence type="ECO:0000313" key="2">
    <source>
        <dbReference type="EMBL" id="PPK78951.1"/>
    </source>
</evidence>
<feature type="signal peptide" evidence="1">
    <location>
        <begin position="1"/>
        <end position="24"/>
    </location>
</feature>
<feature type="chain" id="PRO_5038727084" evidence="1">
    <location>
        <begin position="25"/>
        <end position="446"/>
    </location>
</feature>
<dbReference type="PANTHER" id="PTHR43649">
    <property type="entry name" value="ARABINOSE-BINDING PROTEIN-RELATED"/>
    <property type="match status" value="1"/>
</dbReference>
<dbReference type="Gene3D" id="3.40.190.10">
    <property type="entry name" value="Periplasmic binding protein-like II"/>
    <property type="match status" value="2"/>
</dbReference>
<protein>
    <submittedName>
        <fullName evidence="2">Carbohydrate ABC transporter substrate-binding protein (CUT1 family)</fullName>
    </submittedName>
</protein>
<evidence type="ECO:0000256" key="1">
    <source>
        <dbReference type="SAM" id="SignalP"/>
    </source>
</evidence>
<dbReference type="Proteomes" id="UP000237749">
    <property type="component" value="Unassembled WGS sequence"/>
</dbReference>